<dbReference type="Gene3D" id="3.40.50.620">
    <property type="entry name" value="HUPs"/>
    <property type="match status" value="2"/>
</dbReference>
<evidence type="ECO:0000256" key="10">
    <source>
        <dbReference type="ARBA" id="ARBA00024221"/>
    </source>
</evidence>
<comment type="pathway">
    <text evidence="1">Lipid metabolism.</text>
</comment>
<feature type="domain" description="Cytidyltransferase-like" evidence="15">
    <location>
        <begin position="256"/>
        <end position="384"/>
    </location>
</feature>
<keyword evidence="18" id="KW-1185">Reference proteome</keyword>
<keyword evidence="3" id="KW-0444">Lipid biosynthesis</keyword>
<evidence type="ECO:0000259" key="16">
    <source>
        <dbReference type="Pfam" id="PF10551"/>
    </source>
</evidence>
<evidence type="ECO:0000256" key="11">
    <source>
        <dbReference type="ARBA" id="ARBA00031473"/>
    </source>
</evidence>
<dbReference type="NCBIfam" id="TIGR00125">
    <property type="entry name" value="cyt_tran_rel"/>
    <property type="match status" value="2"/>
</dbReference>
<feature type="region of interest" description="Disordered" evidence="14">
    <location>
        <begin position="196"/>
        <end position="226"/>
    </location>
</feature>
<comment type="caution">
    <text evidence="17">The sequence shown here is derived from an EMBL/GenBank/DDBJ whole genome shotgun (WGS) entry which is preliminary data.</text>
</comment>
<comment type="catalytic activity">
    <reaction evidence="12">
        <text>phosphoethanolamine + CTP + H(+) = CDP-ethanolamine + diphosphate</text>
        <dbReference type="Rhea" id="RHEA:24592"/>
        <dbReference type="ChEBI" id="CHEBI:15378"/>
        <dbReference type="ChEBI" id="CHEBI:33019"/>
        <dbReference type="ChEBI" id="CHEBI:37563"/>
        <dbReference type="ChEBI" id="CHEBI:57876"/>
        <dbReference type="ChEBI" id="CHEBI:58190"/>
        <dbReference type="EC" id="2.7.7.14"/>
    </reaction>
    <physiologicalReaction direction="left-to-right" evidence="12">
        <dbReference type="Rhea" id="RHEA:24593"/>
    </physiologicalReaction>
</comment>
<dbReference type="InterPro" id="IPR044608">
    <property type="entry name" value="Ect1/PCYT2"/>
</dbReference>
<dbReference type="PANTHER" id="PTHR45780:SF2">
    <property type="entry name" value="ETHANOLAMINE-PHOSPHATE CYTIDYLYLTRANSFERASE"/>
    <property type="match status" value="1"/>
</dbReference>
<dbReference type="InterPro" id="IPR014729">
    <property type="entry name" value="Rossmann-like_a/b/a_fold"/>
</dbReference>
<keyword evidence="6" id="KW-0443">Lipid metabolism</keyword>
<evidence type="ECO:0000256" key="14">
    <source>
        <dbReference type="SAM" id="MobiDB-lite"/>
    </source>
</evidence>
<dbReference type="GO" id="GO:0004306">
    <property type="term" value="F:ethanolamine-phosphate cytidylyltransferase activity"/>
    <property type="evidence" value="ECO:0007669"/>
    <property type="project" value="UniProtKB-EC"/>
</dbReference>
<evidence type="ECO:0000256" key="4">
    <source>
        <dbReference type="ARBA" id="ARBA00022679"/>
    </source>
</evidence>
<feature type="compositionally biased region" description="Polar residues" evidence="14">
    <location>
        <begin position="198"/>
        <end position="213"/>
    </location>
</feature>
<feature type="compositionally biased region" description="Polar residues" evidence="14">
    <location>
        <begin position="1187"/>
        <end position="1197"/>
    </location>
</feature>
<comment type="pathway">
    <text evidence="9">Phospholipid metabolism; phosphatidylethanolamine biosynthesis; phosphatidylethanolamine from ethanolamine: step 2/3.</text>
</comment>
<gene>
    <name evidence="17" type="ORF">SSX86_010431</name>
</gene>
<dbReference type="EMBL" id="JBCNJP010000012">
    <property type="protein sequence ID" value="KAK9070032.1"/>
    <property type="molecule type" value="Genomic_DNA"/>
</dbReference>
<dbReference type="InterPro" id="IPR004821">
    <property type="entry name" value="Cyt_trans-like"/>
</dbReference>
<dbReference type="InterPro" id="IPR018289">
    <property type="entry name" value="MULE_transposase_dom"/>
</dbReference>
<feature type="compositionally biased region" description="Basic and acidic residues" evidence="14">
    <location>
        <begin position="1098"/>
        <end position="1124"/>
    </location>
</feature>
<dbReference type="EC" id="2.7.7.14" evidence="10"/>
<keyword evidence="5" id="KW-0548">Nucleotidyltransferase</keyword>
<feature type="region of interest" description="Disordered" evidence="14">
    <location>
        <begin position="1836"/>
        <end position="1874"/>
    </location>
</feature>
<dbReference type="CDD" id="cd02174">
    <property type="entry name" value="CCT"/>
    <property type="match status" value="1"/>
</dbReference>
<keyword evidence="4" id="KW-0808">Transferase</keyword>
<name>A0AAP0H367_9ASTR</name>
<sequence>MGSDGGVESSRRFLSTWLIGALVAGLSAVALTSAAWPELSPLNIVGKRKKKRPIRVYMDGCFDMMHYGHCNALRQARALGDQLIVGVVSDAEIIANKGPPVTPLDERMLMVSAVKWVDEVIPDAPYAITEEFMRKLFDEYNIDYIIHGDDPCILPDGTDAYALAKKAGRYKQIKRTEGVSSTDIVGRMLLCVRERTSSESPSHASLQRQFSHGHNQKYDDGGSGSRTRVSHFLPTSRRIVQFSNEKGAGPNARIVYIDGAFDLFHAGHVEILRLARGLGDFLLVGIHTDQTVSANRGVHRPIMSLHERSLSVLACRYVDEVIIGAPWEISKDMITTFNISLVVHGTVAEDDDFDKDHRDPYEVPRSMDIVKVLESPLDITTSTIIKRIVSNHEAYQKRNERKGESERKYYEGKSFISATLLITIGRIQKIDICSVLDNTLRIALIMHAILSDCACTEPPQIESHYPSVSEPTLDLNQASSGIPESYYDTQYSNFYGDHSSLPLPAVSQYDNQYHGDAFHEKDPEIVKDDSDTDEYDEFGVRKIFPPDVDYSTDQIFKTFDDLFEWAFQKGKENGYGLNKRRTNPSKLYGNLGKGWIKCDRSGIHKTVAKVKKTGSKKCNCPFMLTGVYSGFHAGYELEIVCASHNHRRTPYLEALPYVRRLRPNENALVGNLMTQNMPPRNILSAIKNEYPDNVSTLKTIYNAQDKIKASRRQGQTPMEIFINNIHRNRYVYHIRADPVTDITQDVFFVSPLGYTCWRAFPHVLIVDATYKTNKFNLPLVEMVGVTSTGSSFFFAHAILSNEREENYTWLLECVKETLTDVYHPSVIVTDRELALVNACDNVFPQASHQLCRIHIWENISKHWQGVFGKCQIYTWKRFQKHWWYLVDSPNETHYHKFYDKIYRNLNAADRLECLKYLEDQWLSNFRSRFVTMWTSARRNYGENTTNRAESEHHALKSHLRHRRATLDQLVGFIDQAQKLQLGELKAKLGTSRIKTMSHHANIRLFDRIRGRVSIKCLDLLYNEINRLHTVLKVHNFSCGHQLYTGCGIPCACRLEKMLDIPDYVIPLEYIDPFWRKLDYKKPAYPGKDDDFEGGDGFDPFKDDSKQNADTQPKHEQSGAFDKLKNFWKKTTGKSQYKEPEVKLKTRGRPSTKAKEARDDQRSQDQARHSSYTGPTNSNMESARHSSYVGSQETVDLGQSSQKKNTQTKKGRKKVNTDRPDLSEYNYHIYGRDIPGYIKRHHIRAITNVDGDGNCGFRAVAIGLGFFESLWPYVREELLKELTNNREFWTNVYNGNAFTRDQQSGDFIDQYGELRNSLNHFGAGPAPVECWMIMPETGLLIAKTFSCIVHSISLTMNNTFFPIDSGPTKNPRVISLLHARGNHFLNIELQGDVPWPYVDPHWRGNRTEEAAPWVEVYKEQLDRYLDYVQANRGQPGFMDLGATMAGIDTHPWLQFDVGSNEHRRLERLRTCAIGKPFYLDEDVLTQCEGMVRYDTYVGQGPWRRLFGMVRQHMFYFLVMEFLSTFFYSPRKKKQMVQGPFKRNEPETKQVRFKLGGIQYELTMREFAVMSGLYTDDEINTSLYREAVSAVNENVLVGWWDSISFEAWKPRHQDTNRIGTCHDCFWKLFQKLIANSIAPRVRSQDVVSLTDLFYLYCVGNNRPCALAHCLAELFSNQVSNKGTNICCAGFITTIACNLGVDLSQAGLVGPVTTPRKLDYNNLCQISVAQKLRGDNGEDFYRVCHPQPVGQGVGDAGGSGSGARYDYMNDPGVAHSQNERRHQYPALTLPDLLADRLDRIDIGVNNIRQTQYNECAWNHHWQDYQTQQMNQFHVHMGYTNFPPPPQRPEFDYGQNDEPFDYDYTRYRRDDDEGGDDN</sequence>
<evidence type="ECO:0000256" key="6">
    <source>
        <dbReference type="ARBA" id="ARBA00023098"/>
    </source>
</evidence>
<reference evidence="17 18" key="1">
    <citation type="submission" date="2024-04" db="EMBL/GenBank/DDBJ databases">
        <title>The reference genome of an endangered Asteraceae, Deinandra increscens subsp. villosa, native to the Central Coast of California.</title>
        <authorList>
            <person name="Guilliams M."/>
            <person name="Hasenstab-Lehman K."/>
            <person name="Meyer R."/>
            <person name="Mcevoy S."/>
        </authorList>
    </citation>
    <scope>NUCLEOTIDE SEQUENCE [LARGE SCALE GENOMIC DNA]</scope>
    <source>
        <tissue evidence="17">Leaf</tissue>
    </source>
</reference>
<evidence type="ECO:0000313" key="18">
    <source>
        <dbReference type="Proteomes" id="UP001408789"/>
    </source>
</evidence>
<protein>
    <recommendedName>
        <fullName evidence="13">Ethanolamine-phosphate cytidylyltransferase</fullName>
        <ecNumber evidence="10">2.7.7.14</ecNumber>
    </recommendedName>
    <alternativeName>
        <fullName evidence="11">CTP:phosphoethanolamine cytidylyltransferase</fullName>
    </alternativeName>
</protein>
<evidence type="ECO:0000256" key="1">
    <source>
        <dbReference type="ARBA" id="ARBA00005189"/>
    </source>
</evidence>
<dbReference type="SUPFAM" id="SSF52374">
    <property type="entry name" value="Nucleotidylyl transferase"/>
    <property type="match status" value="2"/>
</dbReference>
<dbReference type="CDD" id="cd02173">
    <property type="entry name" value="ECT"/>
    <property type="match status" value="1"/>
</dbReference>
<feature type="domain" description="Cytidyltransferase-like" evidence="15">
    <location>
        <begin position="57"/>
        <end position="186"/>
    </location>
</feature>
<keyword evidence="8" id="KW-1208">Phospholipid metabolism</keyword>
<feature type="compositionally biased region" description="Polar residues" evidence="14">
    <location>
        <begin position="1168"/>
        <end position="1180"/>
    </location>
</feature>
<proteinExistence type="inferred from homology"/>
<dbReference type="InterPro" id="IPR041723">
    <property type="entry name" value="CCT"/>
</dbReference>
<dbReference type="Pfam" id="PF10551">
    <property type="entry name" value="MULE"/>
    <property type="match status" value="1"/>
</dbReference>
<dbReference type="Proteomes" id="UP001408789">
    <property type="component" value="Unassembled WGS sequence"/>
</dbReference>
<accession>A0AAP0H367</accession>
<evidence type="ECO:0000256" key="3">
    <source>
        <dbReference type="ARBA" id="ARBA00022516"/>
    </source>
</evidence>
<dbReference type="GO" id="GO:0005737">
    <property type="term" value="C:cytoplasm"/>
    <property type="evidence" value="ECO:0007669"/>
    <property type="project" value="TreeGrafter"/>
</dbReference>
<evidence type="ECO:0000256" key="12">
    <source>
        <dbReference type="ARBA" id="ARBA00050753"/>
    </source>
</evidence>
<dbReference type="FunFam" id="3.40.50.620:FF:000249">
    <property type="entry name" value="Ethanolamine-phosphate cytidylyltransferase"/>
    <property type="match status" value="1"/>
</dbReference>
<evidence type="ECO:0000259" key="15">
    <source>
        <dbReference type="Pfam" id="PF01467"/>
    </source>
</evidence>
<evidence type="ECO:0000313" key="17">
    <source>
        <dbReference type="EMBL" id="KAK9070032.1"/>
    </source>
</evidence>
<evidence type="ECO:0000256" key="13">
    <source>
        <dbReference type="ARBA" id="ARBA00071269"/>
    </source>
</evidence>
<evidence type="ECO:0000256" key="5">
    <source>
        <dbReference type="ARBA" id="ARBA00022695"/>
    </source>
</evidence>
<dbReference type="PANTHER" id="PTHR45780">
    <property type="entry name" value="ETHANOLAMINE-PHOSPHATE CYTIDYLYLTRANSFERASE"/>
    <property type="match status" value="1"/>
</dbReference>
<dbReference type="CDD" id="cd22744">
    <property type="entry name" value="OTU"/>
    <property type="match status" value="1"/>
</dbReference>
<dbReference type="Pfam" id="PF01467">
    <property type="entry name" value="CTP_transf_like"/>
    <property type="match status" value="2"/>
</dbReference>
<evidence type="ECO:0000256" key="7">
    <source>
        <dbReference type="ARBA" id="ARBA00023209"/>
    </source>
</evidence>
<feature type="domain" description="MULE transposase" evidence="16">
    <location>
        <begin position="763"/>
        <end position="858"/>
    </location>
</feature>
<feature type="region of interest" description="Disordered" evidence="14">
    <location>
        <begin position="1088"/>
        <end position="1218"/>
    </location>
</feature>
<evidence type="ECO:0000256" key="2">
    <source>
        <dbReference type="ARBA" id="ARBA00010101"/>
    </source>
</evidence>
<dbReference type="GO" id="GO:0006646">
    <property type="term" value="P:phosphatidylethanolamine biosynthetic process"/>
    <property type="evidence" value="ECO:0007669"/>
    <property type="project" value="InterPro"/>
</dbReference>
<feature type="compositionally biased region" description="Basic and acidic residues" evidence="14">
    <location>
        <begin position="1152"/>
        <end position="1167"/>
    </location>
</feature>
<keyword evidence="7" id="KW-0594">Phospholipid biosynthesis</keyword>
<organism evidence="17 18">
    <name type="scientific">Deinandra increscens subsp. villosa</name>
    <dbReference type="NCBI Taxonomy" id="3103831"/>
    <lineage>
        <taxon>Eukaryota</taxon>
        <taxon>Viridiplantae</taxon>
        <taxon>Streptophyta</taxon>
        <taxon>Embryophyta</taxon>
        <taxon>Tracheophyta</taxon>
        <taxon>Spermatophyta</taxon>
        <taxon>Magnoliopsida</taxon>
        <taxon>eudicotyledons</taxon>
        <taxon>Gunneridae</taxon>
        <taxon>Pentapetalae</taxon>
        <taxon>asterids</taxon>
        <taxon>campanulids</taxon>
        <taxon>Asterales</taxon>
        <taxon>Asteraceae</taxon>
        <taxon>Asteroideae</taxon>
        <taxon>Heliantheae alliance</taxon>
        <taxon>Madieae</taxon>
        <taxon>Madiinae</taxon>
        <taxon>Deinandra</taxon>
    </lineage>
</organism>
<evidence type="ECO:0000256" key="9">
    <source>
        <dbReference type="ARBA" id="ARBA00024191"/>
    </source>
</evidence>
<comment type="similarity">
    <text evidence="2">Belongs to the cytidylyltransferase family.</text>
</comment>
<evidence type="ECO:0000256" key="8">
    <source>
        <dbReference type="ARBA" id="ARBA00023264"/>
    </source>
</evidence>